<feature type="compositionally biased region" description="Basic and acidic residues" evidence="1">
    <location>
        <begin position="206"/>
        <end position="217"/>
    </location>
</feature>
<dbReference type="InterPro" id="IPR039110">
    <property type="entry name" value="KNL2-like"/>
</dbReference>
<feature type="region of interest" description="Disordered" evidence="1">
    <location>
        <begin position="294"/>
        <end position="320"/>
    </location>
</feature>
<feature type="region of interest" description="Disordered" evidence="1">
    <location>
        <begin position="127"/>
        <end position="151"/>
    </location>
</feature>
<dbReference type="InterPro" id="IPR015216">
    <property type="entry name" value="SANTA"/>
</dbReference>
<evidence type="ECO:0000313" key="3">
    <source>
        <dbReference type="EMBL" id="KAK0403445.1"/>
    </source>
</evidence>
<reference evidence="3" key="1">
    <citation type="submission" date="2023-06" db="EMBL/GenBank/DDBJ databases">
        <title>Genomic analysis of the entomopathogenic nematode Steinernema hermaphroditum.</title>
        <authorList>
            <person name="Schwarz E.M."/>
            <person name="Heppert J.K."/>
            <person name="Baniya A."/>
            <person name="Schwartz H.T."/>
            <person name="Tan C.-H."/>
            <person name="Antoshechkin I."/>
            <person name="Sternberg P.W."/>
            <person name="Goodrich-Blair H."/>
            <person name="Dillman A.R."/>
        </authorList>
    </citation>
    <scope>NUCLEOTIDE SEQUENCE</scope>
    <source>
        <strain evidence="3">PS9179</strain>
        <tissue evidence="3">Whole animal</tissue>
    </source>
</reference>
<feature type="region of interest" description="Disordered" evidence="1">
    <location>
        <begin position="369"/>
        <end position="398"/>
    </location>
</feature>
<name>A0AA39LNC4_9BILA</name>
<evidence type="ECO:0000313" key="4">
    <source>
        <dbReference type="Proteomes" id="UP001175271"/>
    </source>
</evidence>
<organism evidence="3 4">
    <name type="scientific">Steinernema hermaphroditum</name>
    <dbReference type="NCBI Taxonomy" id="289476"/>
    <lineage>
        <taxon>Eukaryota</taxon>
        <taxon>Metazoa</taxon>
        <taxon>Ecdysozoa</taxon>
        <taxon>Nematoda</taxon>
        <taxon>Chromadorea</taxon>
        <taxon>Rhabditida</taxon>
        <taxon>Tylenchina</taxon>
        <taxon>Panagrolaimomorpha</taxon>
        <taxon>Strongyloidoidea</taxon>
        <taxon>Steinernematidae</taxon>
        <taxon>Steinernema</taxon>
    </lineage>
</organism>
<evidence type="ECO:0000256" key="1">
    <source>
        <dbReference type="SAM" id="MobiDB-lite"/>
    </source>
</evidence>
<evidence type="ECO:0000259" key="2">
    <source>
        <dbReference type="Pfam" id="PF09133"/>
    </source>
</evidence>
<dbReference type="Pfam" id="PF09133">
    <property type="entry name" value="SANTA"/>
    <property type="match status" value="1"/>
</dbReference>
<feature type="region of interest" description="Disordered" evidence="1">
    <location>
        <begin position="178"/>
        <end position="218"/>
    </location>
</feature>
<proteinExistence type="predicted"/>
<dbReference type="AlphaFoldDB" id="A0AA39LNC4"/>
<dbReference type="PANTHER" id="PTHR16124:SF3">
    <property type="entry name" value="MIS18-BINDING PROTEIN 1"/>
    <property type="match status" value="1"/>
</dbReference>
<accession>A0AA39LNC4</accession>
<gene>
    <name evidence="3" type="ORF">QR680_016921</name>
</gene>
<dbReference type="Proteomes" id="UP001175271">
    <property type="component" value="Unassembled WGS sequence"/>
</dbReference>
<dbReference type="EMBL" id="JAUCMV010000004">
    <property type="protein sequence ID" value="KAK0403445.1"/>
    <property type="molecule type" value="Genomic_DNA"/>
</dbReference>
<comment type="caution">
    <text evidence="3">The sequence shown here is derived from an EMBL/GenBank/DDBJ whole genome shotgun (WGS) entry which is preliminary data.</text>
</comment>
<feature type="domain" description="SANTA" evidence="2">
    <location>
        <begin position="6"/>
        <end position="95"/>
    </location>
</feature>
<feature type="compositionally biased region" description="Basic and acidic residues" evidence="1">
    <location>
        <begin position="127"/>
        <end position="142"/>
    </location>
</feature>
<dbReference type="PANTHER" id="PTHR16124">
    <property type="entry name" value="MIS18-BINDING PROTEIN 1"/>
    <property type="match status" value="1"/>
</dbReference>
<dbReference type="GO" id="GO:0000775">
    <property type="term" value="C:chromosome, centromeric region"/>
    <property type="evidence" value="ECO:0007669"/>
    <property type="project" value="TreeGrafter"/>
</dbReference>
<protein>
    <recommendedName>
        <fullName evidence="2">SANTA domain-containing protein</fullName>
    </recommendedName>
</protein>
<keyword evidence="4" id="KW-1185">Reference proteome</keyword>
<sequence length="398" mass="45948">MSKEVILRYWSPVVSSSPFQVKVEGFLVDRQSLRSNKTRPYQSSPIVEAVSPRELSSKNGSVYLLDGPADLRQCRALGMSKELVNQFEMGFPRNYLSLLRDWMHAKEKKSKKICKAKINLAQYLETPHRQEEETRAKIRSDAPGHGASARFPTLIDDFEDDELDKSFDPMRERRRLEKMRAKGNANSDDWSDNEDYTPAPPKKIKAKSEKKPKEKKWTKAQLQDQFTRNFVMRGREDDNFDILPHSSSKTINDIDLSLDDVDQSYLEAVRTPGPGSIKRPNKRKLNQQALFTLDESTNDSDMGNNDENVEPLFDGDDDAEGRGNMERYVHQIMKKGKLDAKCRQKKQKRLNNAVMQKIHDMAMKDTMRTLKEKDNNSDYWNDEDSRATLEADGWSDDE</sequence>
<feature type="compositionally biased region" description="Acidic residues" evidence="1">
    <location>
        <begin position="307"/>
        <end position="319"/>
    </location>
</feature>